<protein>
    <submittedName>
        <fullName evidence="1">Uncharacterized protein</fullName>
    </submittedName>
</protein>
<dbReference type="Proteomes" id="UP000176944">
    <property type="component" value="Chromosome"/>
</dbReference>
<accession>A0A9Q9ST47</accession>
<sequence length="55" mass="6176">MRVIITTCVLLPNVYSVSRSYEVQYSLTLIPYSLFPQFPSWEGLGVGSCSLFPES</sequence>
<reference evidence="1" key="1">
    <citation type="journal article" date="2017" name="Proc. Natl. Acad. Sci. U.S.A.">
        <title>Comparative genomics uncovers the prolific and distinctive metabolic potential of the cyanobacterial genus Moorea.</title>
        <authorList>
            <person name="Leao T."/>
            <person name="Castelao G."/>
            <person name="Korobeynikov A."/>
            <person name="Monroe E.A."/>
            <person name="Podell S."/>
            <person name="Glukhov E."/>
            <person name="Allen E.E."/>
            <person name="Gerwick W.H."/>
            <person name="Gerwick L."/>
        </authorList>
    </citation>
    <scope>NUCLEOTIDE SEQUENCE</scope>
    <source>
        <strain evidence="1">JHB</strain>
    </source>
</reference>
<evidence type="ECO:0000313" key="1">
    <source>
        <dbReference type="EMBL" id="WAN69175.1"/>
    </source>
</evidence>
<name>A0A9Q9ST47_MOOP1</name>
<reference evidence="1" key="2">
    <citation type="submission" date="2022-10" db="EMBL/GenBank/DDBJ databases">
        <authorList>
            <person name="Ngo T.-E."/>
        </authorList>
    </citation>
    <scope>NUCLEOTIDE SEQUENCE</scope>
    <source>
        <strain evidence="1">JHB</strain>
    </source>
</reference>
<proteinExistence type="predicted"/>
<organism evidence="1">
    <name type="scientific">Moorena producens (strain JHB)</name>
    <dbReference type="NCBI Taxonomy" id="1454205"/>
    <lineage>
        <taxon>Bacteria</taxon>
        <taxon>Bacillati</taxon>
        <taxon>Cyanobacteriota</taxon>
        <taxon>Cyanophyceae</taxon>
        <taxon>Coleofasciculales</taxon>
        <taxon>Coleofasciculaceae</taxon>
        <taxon>Moorena</taxon>
    </lineage>
</organism>
<gene>
    <name evidence="1" type="ORF">BJP36_43230</name>
</gene>
<dbReference type="EMBL" id="CP017708">
    <property type="protein sequence ID" value="WAN69175.1"/>
    <property type="molecule type" value="Genomic_DNA"/>
</dbReference>
<dbReference type="AlphaFoldDB" id="A0A9Q9ST47"/>